<sequence>MVSPLNLLGLKKKKRTKTQGTLDTQVPLTDDQVRAAWTAASWLIDYPGDELVERLPLLERVIAGLPDRPRQGLQDLITALDTGDIIDLRSDYVETFDTRRRGCLYLTYFSNGDTRRRGMALLKIKEQYRNAGLEVSDDELPDHLTYVLEFGAGHSLVEAANILTTNRAGLELLRLHLEEQESVWHGAIDAVCATLPALQGPDIEAVQKLAAEGPEDELVGLGGYGDGSEDMPPMDMTPYATSPPPQSPAGKTFIPLDSLKGRSS</sequence>
<dbReference type="PANTHER" id="PTHR43680:SF2">
    <property type="entry name" value="NITRATE REDUCTASE MOLYBDENUM COFACTOR ASSEMBLY CHAPERONE NARJ"/>
    <property type="match status" value="1"/>
</dbReference>
<keyword evidence="4" id="KW-1185">Reference proteome</keyword>
<dbReference type="OrthoDB" id="4307003at2"/>
<dbReference type="AlphaFoldDB" id="A0A543AMG8"/>
<dbReference type="GO" id="GO:0042128">
    <property type="term" value="P:nitrate assimilation"/>
    <property type="evidence" value="ECO:0007669"/>
    <property type="project" value="UniProtKB-KW"/>
</dbReference>
<dbReference type="InterPro" id="IPR036411">
    <property type="entry name" value="TorD-like_sf"/>
</dbReference>
<dbReference type="EMBL" id="VFOU01000001">
    <property type="protein sequence ID" value="TQL73783.1"/>
    <property type="molecule type" value="Genomic_DNA"/>
</dbReference>
<protein>
    <submittedName>
        <fullName evidence="3">Respiratory nitrate reductase chaperone NarJ</fullName>
    </submittedName>
</protein>
<accession>A0A543AMG8</accession>
<dbReference type="GO" id="GO:0016530">
    <property type="term" value="F:metallochaperone activity"/>
    <property type="evidence" value="ECO:0007669"/>
    <property type="project" value="TreeGrafter"/>
</dbReference>
<organism evidence="3 4">
    <name type="scientific">Enteractinococcus coprophilus</name>
    <dbReference type="NCBI Taxonomy" id="1027633"/>
    <lineage>
        <taxon>Bacteria</taxon>
        <taxon>Bacillati</taxon>
        <taxon>Actinomycetota</taxon>
        <taxon>Actinomycetes</taxon>
        <taxon>Micrococcales</taxon>
        <taxon>Micrococcaceae</taxon>
    </lineage>
</organism>
<gene>
    <name evidence="3" type="ORF">FB556_0230</name>
</gene>
<feature type="region of interest" description="Disordered" evidence="2">
    <location>
        <begin position="219"/>
        <end position="264"/>
    </location>
</feature>
<dbReference type="PANTHER" id="PTHR43680">
    <property type="entry name" value="NITRATE REDUCTASE MOLYBDENUM COFACTOR ASSEMBLY CHAPERONE"/>
    <property type="match status" value="1"/>
</dbReference>
<dbReference type="Pfam" id="PF02613">
    <property type="entry name" value="Nitrate_red_del"/>
    <property type="match status" value="1"/>
</dbReference>
<keyword evidence="1" id="KW-0534">Nitrate assimilation</keyword>
<dbReference type="GO" id="GO:0051131">
    <property type="term" value="P:chaperone-mediated protein complex assembly"/>
    <property type="evidence" value="ECO:0007669"/>
    <property type="project" value="InterPro"/>
</dbReference>
<dbReference type="InterPro" id="IPR003765">
    <property type="entry name" value="NO3_reductase_chaperone_NarJ"/>
</dbReference>
<evidence type="ECO:0000313" key="4">
    <source>
        <dbReference type="Proteomes" id="UP000319746"/>
    </source>
</evidence>
<reference evidence="3 4" key="1">
    <citation type="submission" date="2019-06" db="EMBL/GenBank/DDBJ databases">
        <title>Sequencing the genomes of 1000 actinobacteria strains.</title>
        <authorList>
            <person name="Klenk H.-P."/>
        </authorList>
    </citation>
    <scope>NUCLEOTIDE SEQUENCE [LARGE SCALE GENOMIC DNA]</scope>
    <source>
        <strain evidence="3 4">DSM 24083</strain>
    </source>
</reference>
<dbReference type="InterPro" id="IPR020945">
    <property type="entry name" value="DMSO/NO3_reduct_chaperone"/>
</dbReference>
<proteinExistence type="predicted"/>
<dbReference type="GO" id="GO:0051082">
    <property type="term" value="F:unfolded protein binding"/>
    <property type="evidence" value="ECO:0007669"/>
    <property type="project" value="InterPro"/>
</dbReference>
<dbReference type="Proteomes" id="UP000319746">
    <property type="component" value="Unassembled WGS sequence"/>
</dbReference>
<evidence type="ECO:0000256" key="2">
    <source>
        <dbReference type="SAM" id="MobiDB-lite"/>
    </source>
</evidence>
<comment type="caution">
    <text evidence="3">The sequence shown here is derived from an EMBL/GenBank/DDBJ whole genome shotgun (WGS) entry which is preliminary data.</text>
</comment>
<dbReference type="SUPFAM" id="SSF89155">
    <property type="entry name" value="TorD-like"/>
    <property type="match status" value="1"/>
</dbReference>
<dbReference type="Gene3D" id="1.10.3480.10">
    <property type="entry name" value="TorD-like"/>
    <property type="match status" value="1"/>
</dbReference>
<dbReference type="NCBIfam" id="TIGR00684">
    <property type="entry name" value="narJ"/>
    <property type="match status" value="1"/>
</dbReference>
<evidence type="ECO:0000313" key="3">
    <source>
        <dbReference type="EMBL" id="TQL73783.1"/>
    </source>
</evidence>
<evidence type="ECO:0000256" key="1">
    <source>
        <dbReference type="ARBA" id="ARBA00023063"/>
    </source>
</evidence>
<dbReference type="RefSeq" id="WP_141863975.1">
    <property type="nucleotide sequence ID" value="NZ_BAABAN010000017.1"/>
</dbReference>
<name>A0A543AMG8_9MICC</name>